<proteinExistence type="inferred from homology"/>
<protein>
    <recommendedName>
        <fullName evidence="12">Innexin</fullName>
    </recommendedName>
</protein>
<evidence type="ECO:0000256" key="1">
    <source>
        <dbReference type="ARBA" id="ARBA00004610"/>
    </source>
</evidence>
<keyword evidence="6" id="KW-0303">Gap junction</keyword>
<dbReference type="GO" id="GO:0016327">
    <property type="term" value="C:apicolateral plasma membrane"/>
    <property type="evidence" value="ECO:0007669"/>
    <property type="project" value="EnsemblMetazoa"/>
</dbReference>
<dbReference type="PROSITE" id="PS51013">
    <property type="entry name" value="PANNEXIN"/>
    <property type="match status" value="1"/>
</dbReference>
<dbReference type="OrthoDB" id="5867527at2759"/>
<dbReference type="EMBL" id="CH479204">
    <property type="protein sequence ID" value="EDW30501.1"/>
    <property type="molecule type" value="Genomic_DNA"/>
</dbReference>
<evidence type="ECO:0000256" key="2">
    <source>
        <dbReference type="ARBA" id="ARBA00004651"/>
    </source>
</evidence>
<dbReference type="GO" id="GO:0016324">
    <property type="term" value="C:apical plasma membrane"/>
    <property type="evidence" value="ECO:0007669"/>
    <property type="project" value="EnsemblMetazoa"/>
</dbReference>
<evidence type="ECO:0000313" key="14">
    <source>
        <dbReference type="Proteomes" id="UP000008744"/>
    </source>
</evidence>
<dbReference type="HOGENOM" id="CLU_035763_1_1_1"/>
<keyword evidence="5 12" id="KW-0812">Transmembrane</keyword>
<dbReference type="OMA" id="TNMEPEN"/>
<sequence length="303" mass="35044">MFDVFGSVKGLLKIDQVCIDNNVFRMHYKATVIILIAFSLLVTSRQYIGDPIDCIVDEIPLGVMDTYCWIYSTFTVPERLTGVTGRDVVQPGVGSHVEGKDAVKYHKYYQWVCFVLFFQAILFYVPRYLWKSWEGGRLKMLVMDLNSPIVNDECKNDRKKILVDYFIGNLNRHNFYAFRFFVCEALNFVNVIGTDLLCGLLPRRSYDGLCVLPLNIVNEKIYVFLWFWFIILSILSGISLIYRIAVVAGPKLRHLLLRARSRLAESEELGKNIDPLIYKEVISDLSREMVDDEHSAHKRPFDA</sequence>
<evidence type="ECO:0000256" key="10">
    <source>
        <dbReference type="ARBA" id="ARBA00023136"/>
    </source>
</evidence>
<reference evidence="13 14" key="1">
    <citation type="journal article" date="2007" name="Nature">
        <title>Evolution of genes and genomes on the Drosophila phylogeny.</title>
        <authorList>
            <consortium name="Drosophila 12 Genomes Consortium"/>
            <person name="Clark A.G."/>
            <person name="Eisen M.B."/>
            <person name="Smith D.R."/>
            <person name="Bergman C.M."/>
            <person name="Oliver B."/>
            <person name="Markow T.A."/>
            <person name="Kaufman T.C."/>
            <person name="Kellis M."/>
            <person name="Gelbart W."/>
            <person name="Iyer V.N."/>
            <person name="Pollard D.A."/>
            <person name="Sackton T.B."/>
            <person name="Larracuente A.M."/>
            <person name="Singh N.D."/>
            <person name="Abad J.P."/>
            <person name="Abt D.N."/>
            <person name="Adryan B."/>
            <person name="Aguade M."/>
            <person name="Akashi H."/>
            <person name="Anderson W.W."/>
            <person name="Aquadro C.F."/>
            <person name="Ardell D.H."/>
            <person name="Arguello R."/>
            <person name="Artieri C.G."/>
            <person name="Barbash D.A."/>
            <person name="Barker D."/>
            <person name="Barsanti P."/>
            <person name="Batterham P."/>
            <person name="Batzoglou S."/>
            <person name="Begun D."/>
            <person name="Bhutkar A."/>
            <person name="Blanco E."/>
            <person name="Bosak S.A."/>
            <person name="Bradley R.K."/>
            <person name="Brand A.D."/>
            <person name="Brent M.R."/>
            <person name="Brooks A.N."/>
            <person name="Brown R.H."/>
            <person name="Butlin R.K."/>
            <person name="Caggese C."/>
            <person name="Calvi B.R."/>
            <person name="Bernardo de Carvalho A."/>
            <person name="Caspi A."/>
            <person name="Castrezana S."/>
            <person name="Celniker S.E."/>
            <person name="Chang J.L."/>
            <person name="Chapple C."/>
            <person name="Chatterji S."/>
            <person name="Chinwalla A."/>
            <person name="Civetta A."/>
            <person name="Clifton S.W."/>
            <person name="Comeron J.M."/>
            <person name="Costello J.C."/>
            <person name="Coyne J.A."/>
            <person name="Daub J."/>
            <person name="David R.G."/>
            <person name="Delcher A.L."/>
            <person name="Delehaunty K."/>
            <person name="Do C.B."/>
            <person name="Ebling H."/>
            <person name="Edwards K."/>
            <person name="Eickbush T."/>
            <person name="Evans J.D."/>
            <person name="Filipski A."/>
            <person name="Findeiss S."/>
            <person name="Freyhult E."/>
            <person name="Fulton L."/>
            <person name="Fulton R."/>
            <person name="Garcia A.C."/>
            <person name="Gardiner A."/>
            <person name="Garfield D.A."/>
            <person name="Garvin B.E."/>
            <person name="Gibson G."/>
            <person name="Gilbert D."/>
            <person name="Gnerre S."/>
            <person name="Godfrey J."/>
            <person name="Good R."/>
            <person name="Gotea V."/>
            <person name="Gravely B."/>
            <person name="Greenberg A.J."/>
            <person name="Griffiths-Jones S."/>
            <person name="Gross S."/>
            <person name="Guigo R."/>
            <person name="Gustafson E.A."/>
            <person name="Haerty W."/>
            <person name="Hahn M.W."/>
            <person name="Halligan D.L."/>
            <person name="Halpern A.L."/>
            <person name="Halter G.M."/>
            <person name="Han M.V."/>
            <person name="Heger A."/>
            <person name="Hillier L."/>
            <person name="Hinrichs A.S."/>
            <person name="Holmes I."/>
            <person name="Hoskins R.A."/>
            <person name="Hubisz M.J."/>
            <person name="Hultmark D."/>
            <person name="Huntley M.A."/>
            <person name="Jaffe D.B."/>
            <person name="Jagadeeshan S."/>
            <person name="Jeck W.R."/>
            <person name="Johnson J."/>
            <person name="Jones C.D."/>
            <person name="Jordan W.C."/>
            <person name="Karpen G.H."/>
            <person name="Kataoka E."/>
            <person name="Keightley P.D."/>
            <person name="Kheradpour P."/>
            <person name="Kirkness E.F."/>
            <person name="Koerich L.B."/>
            <person name="Kristiansen K."/>
            <person name="Kudrna D."/>
            <person name="Kulathinal R.J."/>
            <person name="Kumar S."/>
            <person name="Kwok R."/>
            <person name="Lander E."/>
            <person name="Langley C.H."/>
            <person name="Lapoint R."/>
            <person name="Lazzaro B.P."/>
            <person name="Lee S.J."/>
            <person name="Levesque L."/>
            <person name="Li R."/>
            <person name="Lin C.F."/>
            <person name="Lin M.F."/>
            <person name="Lindblad-Toh K."/>
            <person name="Llopart A."/>
            <person name="Long M."/>
            <person name="Low L."/>
            <person name="Lozovsky E."/>
            <person name="Lu J."/>
            <person name="Luo M."/>
            <person name="Machado C.A."/>
            <person name="Makalowski W."/>
            <person name="Marzo M."/>
            <person name="Matsuda M."/>
            <person name="Matzkin L."/>
            <person name="McAllister B."/>
            <person name="McBride C.S."/>
            <person name="McKernan B."/>
            <person name="McKernan K."/>
            <person name="Mendez-Lago M."/>
            <person name="Minx P."/>
            <person name="Mollenhauer M.U."/>
            <person name="Montooth K."/>
            <person name="Mount S.M."/>
            <person name="Mu X."/>
            <person name="Myers E."/>
            <person name="Negre B."/>
            <person name="Newfeld S."/>
            <person name="Nielsen R."/>
            <person name="Noor M.A."/>
            <person name="O'Grady P."/>
            <person name="Pachter L."/>
            <person name="Papaceit M."/>
            <person name="Parisi M.J."/>
            <person name="Parisi M."/>
            <person name="Parts L."/>
            <person name="Pedersen J.S."/>
            <person name="Pesole G."/>
            <person name="Phillippy A.M."/>
            <person name="Ponting C.P."/>
            <person name="Pop M."/>
            <person name="Porcelli D."/>
            <person name="Powell J.R."/>
            <person name="Prohaska S."/>
            <person name="Pruitt K."/>
            <person name="Puig M."/>
            <person name="Quesneville H."/>
            <person name="Ram K.R."/>
            <person name="Rand D."/>
            <person name="Rasmussen M.D."/>
            <person name="Reed L.K."/>
            <person name="Reenan R."/>
            <person name="Reily A."/>
            <person name="Remington K.A."/>
            <person name="Rieger T.T."/>
            <person name="Ritchie M.G."/>
            <person name="Robin C."/>
            <person name="Rogers Y.H."/>
            <person name="Rohde C."/>
            <person name="Rozas J."/>
            <person name="Rubenfield M.J."/>
            <person name="Ruiz A."/>
            <person name="Russo S."/>
            <person name="Salzberg S.L."/>
            <person name="Sanchez-Gracia A."/>
            <person name="Saranga D.J."/>
            <person name="Sato H."/>
            <person name="Schaeffer S.W."/>
            <person name="Schatz M.C."/>
            <person name="Schlenke T."/>
            <person name="Schwartz R."/>
            <person name="Segarra C."/>
            <person name="Singh R.S."/>
            <person name="Sirot L."/>
            <person name="Sirota M."/>
            <person name="Sisneros N.B."/>
            <person name="Smith C.D."/>
            <person name="Smith T.F."/>
            <person name="Spieth J."/>
            <person name="Stage D.E."/>
            <person name="Stark A."/>
            <person name="Stephan W."/>
            <person name="Strausberg R.L."/>
            <person name="Strempel S."/>
            <person name="Sturgill D."/>
            <person name="Sutton G."/>
            <person name="Sutton G.G."/>
            <person name="Tao W."/>
            <person name="Teichmann S."/>
            <person name="Tobari Y.N."/>
            <person name="Tomimura Y."/>
            <person name="Tsolas J.M."/>
            <person name="Valente V.L."/>
            <person name="Venter E."/>
            <person name="Venter J.C."/>
            <person name="Vicario S."/>
            <person name="Vieira F.G."/>
            <person name="Vilella A.J."/>
            <person name="Villasante A."/>
            <person name="Walenz B."/>
            <person name="Wang J."/>
            <person name="Wasserman M."/>
            <person name="Watts T."/>
            <person name="Wilson D."/>
            <person name="Wilson R.K."/>
            <person name="Wing R.A."/>
            <person name="Wolfner M.F."/>
            <person name="Wong A."/>
            <person name="Wong G.K."/>
            <person name="Wu C.I."/>
            <person name="Wu G."/>
            <person name="Yamamoto D."/>
            <person name="Yang H.P."/>
            <person name="Yang S.P."/>
            <person name="Yorke J.A."/>
            <person name="Yoshida K."/>
            <person name="Zdobnov E."/>
            <person name="Zhang P."/>
            <person name="Zhang Y."/>
            <person name="Zimin A.V."/>
            <person name="Baldwin J."/>
            <person name="Abdouelleil A."/>
            <person name="Abdulkadir J."/>
            <person name="Abebe A."/>
            <person name="Abera B."/>
            <person name="Abreu J."/>
            <person name="Acer S.C."/>
            <person name="Aftuck L."/>
            <person name="Alexander A."/>
            <person name="An P."/>
            <person name="Anderson E."/>
            <person name="Anderson S."/>
            <person name="Arachi H."/>
            <person name="Azer M."/>
            <person name="Bachantsang P."/>
            <person name="Barry A."/>
            <person name="Bayul T."/>
            <person name="Berlin A."/>
            <person name="Bessette D."/>
            <person name="Bloom T."/>
            <person name="Blye J."/>
            <person name="Boguslavskiy L."/>
            <person name="Bonnet C."/>
            <person name="Boukhgalter B."/>
            <person name="Bourzgui I."/>
            <person name="Brown A."/>
            <person name="Cahill P."/>
            <person name="Channer S."/>
            <person name="Cheshatsang Y."/>
            <person name="Chuda L."/>
            <person name="Citroen M."/>
            <person name="Collymore A."/>
            <person name="Cooke P."/>
            <person name="Costello M."/>
            <person name="D'Aco K."/>
            <person name="Daza R."/>
            <person name="De Haan G."/>
            <person name="DeGray S."/>
            <person name="DeMaso C."/>
            <person name="Dhargay N."/>
            <person name="Dooley K."/>
            <person name="Dooley E."/>
            <person name="Doricent M."/>
            <person name="Dorje P."/>
            <person name="Dorjee K."/>
            <person name="Dupes A."/>
            <person name="Elong R."/>
            <person name="Falk J."/>
            <person name="Farina A."/>
            <person name="Faro S."/>
            <person name="Ferguson D."/>
            <person name="Fisher S."/>
            <person name="Foley C.D."/>
            <person name="Franke A."/>
            <person name="Friedrich D."/>
            <person name="Gadbois L."/>
            <person name="Gearin G."/>
            <person name="Gearin C.R."/>
            <person name="Giannoukos G."/>
            <person name="Goode T."/>
            <person name="Graham J."/>
            <person name="Grandbois E."/>
            <person name="Grewal S."/>
            <person name="Gyaltsen K."/>
            <person name="Hafez N."/>
            <person name="Hagos B."/>
            <person name="Hall J."/>
            <person name="Henson C."/>
            <person name="Hollinger A."/>
            <person name="Honan T."/>
            <person name="Huard M.D."/>
            <person name="Hughes L."/>
            <person name="Hurhula B."/>
            <person name="Husby M.E."/>
            <person name="Kamat A."/>
            <person name="Kanga B."/>
            <person name="Kashin S."/>
            <person name="Khazanovich D."/>
            <person name="Kisner P."/>
            <person name="Lance K."/>
            <person name="Lara M."/>
            <person name="Lee W."/>
            <person name="Lennon N."/>
            <person name="Letendre F."/>
            <person name="LeVine R."/>
            <person name="Lipovsky A."/>
            <person name="Liu X."/>
            <person name="Liu J."/>
            <person name="Liu S."/>
            <person name="Lokyitsang T."/>
            <person name="Lokyitsang Y."/>
            <person name="Lubonja R."/>
            <person name="Lui A."/>
            <person name="MacDonald P."/>
            <person name="Magnisalis V."/>
            <person name="Maru K."/>
            <person name="Matthews C."/>
            <person name="McCusker W."/>
            <person name="McDonough S."/>
            <person name="Mehta T."/>
            <person name="Meldrim J."/>
            <person name="Meneus L."/>
            <person name="Mihai O."/>
            <person name="Mihalev A."/>
            <person name="Mihova T."/>
            <person name="Mittelman R."/>
            <person name="Mlenga V."/>
            <person name="Montmayeur A."/>
            <person name="Mulrain L."/>
            <person name="Navidi A."/>
            <person name="Naylor J."/>
            <person name="Negash T."/>
            <person name="Nguyen T."/>
            <person name="Nguyen N."/>
            <person name="Nicol R."/>
            <person name="Norbu C."/>
            <person name="Norbu N."/>
            <person name="Novod N."/>
            <person name="O'Neill B."/>
            <person name="Osman S."/>
            <person name="Markiewicz E."/>
            <person name="Oyono O.L."/>
            <person name="Patti C."/>
            <person name="Phunkhang P."/>
            <person name="Pierre F."/>
            <person name="Priest M."/>
            <person name="Raghuraman S."/>
            <person name="Rege F."/>
            <person name="Reyes R."/>
            <person name="Rise C."/>
            <person name="Rogov P."/>
            <person name="Ross K."/>
            <person name="Ryan E."/>
            <person name="Settipalli S."/>
            <person name="Shea T."/>
            <person name="Sherpa N."/>
            <person name="Shi L."/>
            <person name="Shih D."/>
            <person name="Sparrow T."/>
            <person name="Spaulding J."/>
            <person name="Stalker J."/>
            <person name="Stange-Thomann N."/>
            <person name="Stavropoulos S."/>
            <person name="Stone C."/>
            <person name="Strader C."/>
            <person name="Tesfaye S."/>
            <person name="Thomson T."/>
            <person name="Thoulutsang Y."/>
            <person name="Thoulutsang D."/>
            <person name="Topham K."/>
            <person name="Topping I."/>
            <person name="Tsamla T."/>
            <person name="Vassiliev H."/>
            <person name="Vo A."/>
            <person name="Wangchuk T."/>
            <person name="Wangdi T."/>
            <person name="Weiand M."/>
            <person name="Wilkinson J."/>
            <person name="Wilson A."/>
            <person name="Yadav S."/>
            <person name="Young G."/>
            <person name="Yu Q."/>
            <person name="Zembek L."/>
            <person name="Zhong D."/>
            <person name="Zimmer A."/>
            <person name="Zwirko Z."/>
            <person name="Jaffe D.B."/>
            <person name="Alvarez P."/>
            <person name="Brockman W."/>
            <person name="Butler J."/>
            <person name="Chin C."/>
            <person name="Gnerre S."/>
            <person name="Grabherr M."/>
            <person name="Kleber M."/>
            <person name="Mauceli E."/>
            <person name="MacCallum I."/>
        </authorList>
    </citation>
    <scope>NUCLEOTIDE SEQUENCE [LARGE SCALE GENOMIC DNA]</scope>
    <source>
        <strain evidence="14">MSH-3 / Tucson 14011-0111.49</strain>
    </source>
</reference>
<evidence type="ECO:0000256" key="6">
    <source>
        <dbReference type="ARBA" id="ARBA00022868"/>
    </source>
</evidence>
<dbReference type="PhylomeDB" id="B4H2D4"/>
<keyword evidence="11 12" id="KW-0407">Ion channel</keyword>
<organism evidence="14">
    <name type="scientific">Drosophila persimilis</name>
    <name type="common">Fruit fly</name>
    <dbReference type="NCBI Taxonomy" id="7234"/>
    <lineage>
        <taxon>Eukaryota</taxon>
        <taxon>Metazoa</taxon>
        <taxon>Ecdysozoa</taxon>
        <taxon>Arthropoda</taxon>
        <taxon>Hexapoda</taxon>
        <taxon>Insecta</taxon>
        <taxon>Pterygota</taxon>
        <taxon>Neoptera</taxon>
        <taxon>Endopterygota</taxon>
        <taxon>Diptera</taxon>
        <taxon>Brachycera</taxon>
        <taxon>Muscomorpha</taxon>
        <taxon>Ephydroidea</taxon>
        <taxon>Drosophilidae</taxon>
        <taxon>Drosophila</taxon>
        <taxon>Sophophora</taxon>
    </lineage>
</organism>
<feature type="transmembrane region" description="Helical" evidence="12">
    <location>
        <begin position="180"/>
        <end position="202"/>
    </location>
</feature>
<dbReference type="GO" id="GO:0010496">
    <property type="term" value="P:intercellular transport"/>
    <property type="evidence" value="ECO:0007669"/>
    <property type="project" value="EnsemblMetazoa"/>
</dbReference>
<dbReference type="PANTHER" id="PTHR11893">
    <property type="entry name" value="INNEXIN"/>
    <property type="match status" value="1"/>
</dbReference>
<keyword evidence="8 12" id="KW-1133">Transmembrane helix</keyword>
<dbReference type="GO" id="GO:0030727">
    <property type="term" value="P:germarium-derived female germ-line cyst formation"/>
    <property type="evidence" value="ECO:0007669"/>
    <property type="project" value="EnsemblMetazoa"/>
</dbReference>
<dbReference type="GO" id="GO:0005243">
    <property type="term" value="F:gap junction channel activity"/>
    <property type="evidence" value="ECO:0007669"/>
    <property type="project" value="EnsemblMetazoa"/>
</dbReference>
<evidence type="ECO:0000256" key="4">
    <source>
        <dbReference type="ARBA" id="ARBA00022475"/>
    </source>
</evidence>
<comment type="function">
    <text evidence="12">Structural component of the gap junctions.</text>
</comment>
<dbReference type="GO" id="GO:0034220">
    <property type="term" value="P:monoatomic ion transmembrane transport"/>
    <property type="evidence" value="ECO:0007669"/>
    <property type="project" value="UniProtKB-KW"/>
</dbReference>
<name>B4H2D4_DROPE</name>
<dbReference type="GO" id="GO:0007440">
    <property type="term" value="P:foregut morphogenesis"/>
    <property type="evidence" value="ECO:0007669"/>
    <property type="project" value="EnsemblMetazoa"/>
</dbReference>
<evidence type="ECO:0000256" key="7">
    <source>
        <dbReference type="ARBA" id="ARBA00022949"/>
    </source>
</evidence>
<dbReference type="AlphaFoldDB" id="B4H2D4"/>
<keyword evidence="3 12" id="KW-0813">Transport</keyword>
<dbReference type="GO" id="GO:0007283">
    <property type="term" value="P:spermatogenesis"/>
    <property type="evidence" value="ECO:0007669"/>
    <property type="project" value="EnsemblMetazoa"/>
</dbReference>
<gene>
    <name evidence="12" type="primary">inx</name>
    <name evidence="13" type="synonym">Dper\GL26820</name>
    <name evidence="13" type="ORF">Dper_GL26820</name>
</gene>
<evidence type="ECO:0000256" key="3">
    <source>
        <dbReference type="ARBA" id="ARBA00022448"/>
    </source>
</evidence>
<feature type="transmembrane region" description="Helical" evidence="12">
    <location>
        <begin position="30"/>
        <end position="48"/>
    </location>
</feature>
<evidence type="ECO:0000256" key="8">
    <source>
        <dbReference type="ARBA" id="ARBA00022989"/>
    </source>
</evidence>
<dbReference type="Pfam" id="PF00876">
    <property type="entry name" value="Innexin"/>
    <property type="match status" value="2"/>
</dbReference>
<dbReference type="GO" id="GO:0016331">
    <property type="term" value="P:morphogenesis of embryonic epithelium"/>
    <property type="evidence" value="ECO:0007669"/>
    <property type="project" value="EnsemblMetazoa"/>
</dbReference>
<evidence type="ECO:0000313" key="13">
    <source>
        <dbReference type="EMBL" id="EDW30501.1"/>
    </source>
</evidence>
<keyword evidence="10 12" id="KW-0472">Membrane</keyword>
<dbReference type="Proteomes" id="UP000008744">
    <property type="component" value="Unassembled WGS sequence"/>
</dbReference>
<feature type="transmembrane region" description="Helical" evidence="12">
    <location>
        <begin position="108"/>
        <end position="130"/>
    </location>
</feature>
<dbReference type="STRING" id="7234.B4H2D4"/>
<accession>B4H2D4</accession>
<comment type="similarity">
    <text evidence="12">Belongs to the pannexin family.</text>
</comment>
<keyword evidence="14" id="KW-1185">Reference proteome</keyword>
<dbReference type="PANTHER" id="PTHR11893:SF41">
    <property type="entry name" value="INNEXIN INX2"/>
    <property type="match status" value="1"/>
</dbReference>
<dbReference type="GO" id="GO:0005921">
    <property type="term" value="C:gap junction"/>
    <property type="evidence" value="ECO:0007669"/>
    <property type="project" value="UniProtKB-SubCell"/>
</dbReference>
<dbReference type="eggNOG" id="ENOG502QR27">
    <property type="taxonomic scope" value="Eukaryota"/>
</dbReference>
<evidence type="ECO:0000256" key="9">
    <source>
        <dbReference type="ARBA" id="ARBA00023065"/>
    </source>
</evidence>
<evidence type="ECO:0000256" key="12">
    <source>
        <dbReference type="RuleBase" id="RU010713"/>
    </source>
</evidence>
<comment type="subcellular location">
    <subcellularLocation>
        <location evidence="1">Cell junction</location>
        <location evidence="1">Gap junction</location>
    </subcellularLocation>
    <subcellularLocation>
        <location evidence="2 12">Cell membrane</location>
        <topology evidence="2 12">Multi-pass membrane protein</topology>
    </subcellularLocation>
</comment>
<keyword evidence="4" id="KW-1003">Cell membrane</keyword>
<dbReference type="GO" id="GO:0036098">
    <property type="term" value="P:male germ-line stem cell population maintenance"/>
    <property type="evidence" value="ECO:0007669"/>
    <property type="project" value="EnsemblMetazoa"/>
</dbReference>
<evidence type="ECO:0000256" key="11">
    <source>
        <dbReference type="ARBA" id="ARBA00023303"/>
    </source>
</evidence>
<dbReference type="PRINTS" id="PR01262">
    <property type="entry name" value="INNEXIN"/>
</dbReference>
<dbReference type="InterPro" id="IPR000990">
    <property type="entry name" value="Innexin"/>
</dbReference>
<keyword evidence="7" id="KW-0965">Cell junction</keyword>
<keyword evidence="9 12" id="KW-0406">Ion transport</keyword>
<feature type="transmembrane region" description="Helical" evidence="12">
    <location>
        <begin position="222"/>
        <end position="245"/>
    </location>
</feature>
<evidence type="ECO:0000256" key="5">
    <source>
        <dbReference type="ARBA" id="ARBA00022692"/>
    </source>
</evidence>
<dbReference type="GO" id="GO:0007602">
    <property type="term" value="P:phototransduction"/>
    <property type="evidence" value="ECO:0007669"/>
    <property type="project" value="TreeGrafter"/>
</dbReference>